<name>A0A4P6V228_9HYPH</name>
<organism evidence="1 2">
    <name type="scientific">Roseitalea porphyridii</name>
    <dbReference type="NCBI Taxonomy" id="1852022"/>
    <lineage>
        <taxon>Bacteria</taxon>
        <taxon>Pseudomonadati</taxon>
        <taxon>Pseudomonadota</taxon>
        <taxon>Alphaproteobacteria</taxon>
        <taxon>Hyphomicrobiales</taxon>
        <taxon>Ahrensiaceae</taxon>
        <taxon>Roseitalea</taxon>
    </lineage>
</organism>
<sequence length="279" mass="31009">MPLAASHISFPLHGRHQISERAMITVEPLSPGVLSLDVTGKLDKGDIEHAITELEAAREEHDEISLVVDLSGFAGMTAEALIADLRYGFSHINDLGHYRRIAVITGHDWIETLIRLEGKVFRTLDIRCFKPDERQNARAFANGMDVPPPRHKPAIVRVPTDRANMLAFRITDKVRASDAKAIMGFLKDTYTRHDKIDLMVIIEELEGFDPAILFDTGTWSAKAQSLSHVGRYAVVGGPDYVRRTAGFLGAFMPVEIKAFERDEEEAAWAWLNAAPLLAA</sequence>
<reference evidence="1 2" key="1">
    <citation type="journal article" date="2017" name="Int. J. Syst. Evol. Microbiol.">
        <title>Roseitalea porphyridii gen. nov., sp. nov., isolated from a red alga, and reclassification of Hoeflea suaedae Chung et al. 2013 as Pseudohoeflea suaedae gen. nov., comb. nov.</title>
        <authorList>
            <person name="Hyeon J.W."/>
            <person name="Jeong S.E."/>
            <person name="Baek K."/>
            <person name="Jeon C.O."/>
        </authorList>
    </citation>
    <scope>NUCLEOTIDE SEQUENCE [LARGE SCALE GENOMIC DNA]</scope>
    <source>
        <strain evidence="1 2">MA7-20</strain>
    </source>
</reference>
<proteinExistence type="predicted"/>
<protein>
    <submittedName>
        <fullName evidence="1">STAS/SEC14 domain-containing protein</fullName>
    </submittedName>
</protein>
<dbReference type="AlphaFoldDB" id="A0A4P6V228"/>
<gene>
    <name evidence="1" type="ORF">E0E05_12950</name>
</gene>
<dbReference type="EMBL" id="CP036532">
    <property type="protein sequence ID" value="QBK31431.1"/>
    <property type="molecule type" value="Genomic_DNA"/>
</dbReference>
<dbReference type="Pfam" id="PF11964">
    <property type="entry name" value="SpoIIAA-like"/>
    <property type="match status" value="2"/>
</dbReference>
<dbReference type="InterPro" id="IPR038396">
    <property type="entry name" value="SpoIIAA-like_sf"/>
</dbReference>
<dbReference type="InterPro" id="IPR036513">
    <property type="entry name" value="STAS_dom_sf"/>
</dbReference>
<evidence type="ECO:0000313" key="2">
    <source>
        <dbReference type="Proteomes" id="UP000293719"/>
    </source>
</evidence>
<dbReference type="SUPFAM" id="SSF52091">
    <property type="entry name" value="SpoIIaa-like"/>
    <property type="match status" value="2"/>
</dbReference>
<dbReference type="InterPro" id="IPR021866">
    <property type="entry name" value="SpoIIAA-like"/>
</dbReference>
<dbReference type="Gene3D" id="3.40.50.10600">
    <property type="entry name" value="SpoIIaa-like domains"/>
    <property type="match status" value="2"/>
</dbReference>
<dbReference type="Proteomes" id="UP000293719">
    <property type="component" value="Chromosome"/>
</dbReference>
<dbReference type="KEGG" id="rpod:E0E05_12950"/>
<evidence type="ECO:0000313" key="1">
    <source>
        <dbReference type="EMBL" id="QBK31431.1"/>
    </source>
</evidence>
<keyword evidence="2" id="KW-1185">Reference proteome</keyword>
<accession>A0A4P6V228</accession>